<organism evidence="1 2">
    <name type="scientific">Tumebacillus amylolyticus</name>
    <dbReference type="NCBI Taxonomy" id="2801339"/>
    <lineage>
        <taxon>Bacteria</taxon>
        <taxon>Bacillati</taxon>
        <taxon>Bacillota</taxon>
        <taxon>Bacilli</taxon>
        <taxon>Bacillales</taxon>
        <taxon>Alicyclobacillaceae</taxon>
        <taxon>Tumebacillus</taxon>
    </lineage>
</organism>
<reference evidence="1 2" key="1">
    <citation type="submission" date="2021-01" db="EMBL/GenBank/DDBJ databases">
        <title>Tumebacillus sp. strain ITR2 16S ribosomal RNA gene Genome sequencing and assembly.</title>
        <authorList>
            <person name="Kang M."/>
        </authorList>
    </citation>
    <scope>NUCLEOTIDE SEQUENCE [LARGE SCALE GENOMIC DNA]</scope>
    <source>
        <strain evidence="1 2">ITR2</strain>
    </source>
</reference>
<proteinExistence type="predicted"/>
<evidence type="ECO:0000313" key="1">
    <source>
        <dbReference type="EMBL" id="MBL0388553.1"/>
    </source>
</evidence>
<gene>
    <name evidence="1" type="ORF">JJB07_18270</name>
</gene>
<accession>A0ABS1JE29</accession>
<protein>
    <submittedName>
        <fullName evidence="1">Uncharacterized protein</fullName>
    </submittedName>
</protein>
<evidence type="ECO:0000313" key="2">
    <source>
        <dbReference type="Proteomes" id="UP000602284"/>
    </source>
</evidence>
<dbReference type="EMBL" id="JAEQNB010000006">
    <property type="protein sequence ID" value="MBL0388553.1"/>
    <property type="molecule type" value="Genomic_DNA"/>
</dbReference>
<keyword evidence="2" id="KW-1185">Reference proteome</keyword>
<dbReference type="RefSeq" id="WP_201637517.1">
    <property type="nucleotide sequence ID" value="NZ_JAEQNB010000006.1"/>
</dbReference>
<dbReference type="Proteomes" id="UP000602284">
    <property type="component" value="Unassembled WGS sequence"/>
</dbReference>
<comment type="caution">
    <text evidence="1">The sequence shown here is derived from an EMBL/GenBank/DDBJ whole genome shotgun (WGS) entry which is preliminary data.</text>
</comment>
<sequence>MRIGKGLMDILESIQKPFVAKSDEPWPSASFEENRVHKLLTEGLVETYYFAGTSAYEAIEITDKGKAEYERRHL</sequence>
<name>A0ABS1JE29_9BACL</name>